<evidence type="ECO:0000313" key="3">
    <source>
        <dbReference type="Proteomes" id="UP000225548"/>
    </source>
</evidence>
<dbReference type="EMBL" id="PDJG01000001">
    <property type="protein sequence ID" value="PFG33522.1"/>
    <property type="molecule type" value="Genomic_DNA"/>
</dbReference>
<dbReference type="OrthoDB" id="4485518at2"/>
<keyword evidence="1" id="KW-0812">Transmembrane</keyword>
<organism evidence="2 3">
    <name type="scientific">Sanguibacter antarcticus</name>
    <dbReference type="NCBI Taxonomy" id="372484"/>
    <lineage>
        <taxon>Bacteria</taxon>
        <taxon>Bacillati</taxon>
        <taxon>Actinomycetota</taxon>
        <taxon>Actinomycetes</taxon>
        <taxon>Micrococcales</taxon>
        <taxon>Sanguibacteraceae</taxon>
        <taxon>Sanguibacter</taxon>
    </lineage>
</organism>
<gene>
    <name evidence="2" type="ORF">ATL42_1399</name>
</gene>
<protein>
    <recommendedName>
        <fullName evidence="4">Tetratricopeptide repeat protein</fullName>
    </recommendedName>
</protein>
<name>A0A2A9E5L7_9MICO</name>
<dbReference type="Proteomes" id="UP000225548">
    <property type="component" value="Unassembled WGS sequence"/>
</dbReference>
<sequence length="160" mass="17192">MRTGTRAKGLLGAGAVTLLLTLYIWQIAGRSSALVSTGEPLAVGIGIGVLILPVLAVGLIAREWRLGMMVQRMADELAAQGALPVDDLPRSPGGRIDRAAADAAFETARRRVEAEPESWAAWYHLAFAYDAARDRRRARSSLRTAARFYSGTTAREAPTT</sequence>
<feature type="transmembrane region" description="Helical" evidence="1">
    <location>
        <begin position="40"/>
        <end position="61"/>
    </location>
</feature>
<evidence type="ECO:0000313" key="2">
    <source>
        <dbReference type="EMBL" id="PFG33522.1"/>
    </source>
</evidence>
<keyword evidence="3" id="KW-1185">Reference proteome</keyword>
<keyword evidence="1" id="KW-0472">Membrane</keyword>
<proteinExistence type="predicted"/>
<accession>A0A2A9E5L7</accession>
<evidence type="ECO:0008006" key="4">
    <source>
        <dbReference type="Google" id="ProtNLM"/>
    </source>
</evidence>
<dbReference type="AlphaFoldDB" id="A0A2A9E5L7"/>
<reference evidence="2 3" key="1">
    <citation type="submission" date="2017-10" db="EMBL/GenBank/DDBJ databases">
        <title>Sequencing the genomes of 1000 actinobacteria strains.</title>
        <authorList>
            <person name="Klenk H.-P."/>
        </authorList>
    </citation>
    <scope>NUCLEOTIDE SEQUENCE [LARGE SCALE GENOMIC DNA]</scope>
    <source>
        <strain evidence="2 3">DSM 18966</strain>
    </source>
</reference>
<keyword evidence="1" id="KW-1133">Transmembrane helix</keyword>
<feature type="transmembrane region" description="Helical" evidence="1">
    <location>
        <begin position="9"/>
        <end position="28"/>
    </location>
</feature>
<evidence type="ECO:0000256" key="1">
    <source>
        <dbReference type="SAM" id="Phobius"/>
    </source>
</evidence>
<comment type="caution">
    <text evidence="2">The sequence shown here is derived from an EMBL/GenBank/DDBJ whole genome shotgun (WGS) entry which is preliminary data.</text>
</comment>